<organism evidence="7 8">
    <name type="scientific">Pseudoduganella guangdongensis</name>
    <dbReference type="NCBI Taxonomy" id="2692179"/>
    <lineage>
        <taxon>Bacteria</taxon>
        <taxon>Pseudomonadati</taxon>
        <taxon>Pseudomonadota</taxon>
        <taxon>Betaproteobacteria</taxon>
        <taxon>Burkholderiales</taxon>
        <taxon>Oxalobacteraceae</taxon>
        <taxon>Telluria group</taxon>
        <taxon>Pseudoduganella</taxon>
    </lineage>
</organism>
<dbReference type="Proteomes" id="UP000448575">
    <property type="component" value="Unassembled WGS sequence"/>
</dbReference>
<evidence type="ECO:0000313" key="8">
    <source>
        <dbReference type="Proteomes" id="UP000448575"/>
    </source>
</evidence>
<proteinExistence type="inferred from homology"/>
<dbReference type="GO" id="GO:0008236">
    <property type="term" value="F:serine-type peptidase activity"/>
    <property type="evidence" value="ECO:0007669"/>
    <property type="project" value="UniProtKB-KW"/>
</dbReference>
<protein>
    <recommendedName>
        <fullName evidence="6">Serine protease</fullName>
        <ecNumber evidence="6">3.4.21.-</ecNumber>
    </recommendedName>
</protein>
<keyword evidence="2 6" id="KW-0645">Protease</keyword>
<dbReference type="GO" id="GO:0006508">
    <property type="term" value="P:proteolysis"/>
    <property type="evidence" value="ECO:0007669"/>
    <property type="project" value="UniProtKB-KW"/>
</dbReference>
<keyword evidence="5 6" id="KW-0720">Serine protease</keyword>
<evidence type="ECO:0000256" key="5">
    <source>
        <dbReference type="ARBA" id="ARBA00022825"/>
    </source>
</evidence>
<dbReference type="PRINTS" id="PR00839">
    <property type="entry name" value="V8PROTEASE"/>
</dbReference>
<dbReference type="EC" id="3.4.21.-" evidence="6"/>
<evidence type="ECO:0000256" key="1">
    <source>
        <dbReference type="ARBA" id="ARBA00008764"/>
    </source>
</evidence>
<dbReference type="InterPro" id="IPR043504">
    <property type="entry name" value="Peptidase_S1_PA_chymotrypsin"/>
</dbReference>
<keyword evidence="4 6" id="KW-0378">Hydrolase</keyword>
<dbReference type="RefSeq" id="WP_161027492.1">
    <property type="nucleotide sequence ID" value="NZ_WWCJ01000018.1"/>
</dbReference>
<evidence type="ECO:0000256" key="6">
    <source>
        <dbReference type="RuleBase" id="RU004296"/>
    </source>
</evidence>
<dbReference type="Gene3D" id="2.40.10.10">
    <property type="entry name" value="Trypsin-like serine proteases"/>
    <property type="match status" value="2"/>
</dbReference>
<evidence type="ECO:0000313" key="7">
    <source>
        <dbReference type="EMBL" id="MYN04529.1"/>
    </source>
</evidence>
<sequence>MGVGSDAVQGKPNYQYISSLITISHAQFTEIYDRLAESHDSDPLLVVNALFHPPADHNQRYHYALEAAHNAGWLNKLVRLLARTDAFREEAISPKSSSAIQLEAMINPQAGFLDAGLHMPSLVRAMHRVCMIRIAPDDTIGTGFLIGPQVVLTAWHVIKNLVEDANPTRAKADTAERLEIVFDYTENNPGTVVRAHENWLLGASPAHELELKQAVTFDPDVTIDGFESNLDFAMIFLARPVGIERGFYPLDRNRFAELPCQLTLYQHPGSTKLKFASGTATEYWPKSIRARLLHGANTTQGSSGGLVLDASGEVVALHQSGGWNKMRNSIVNGAVPTSLIAERGVNVSVTDGLEPICLLPNSNHPVFGREHFQELVIMAITGSSRIIAVQGEQQAGRSFSVEILRAHLSAGEHAVVHVSARDFPQEAKSAAIFLLHKCGASSESFAALPSAEESHTSNAAWLKDELFPVFLELLVTTAIPRIMWIIIDDLDEPLPETTSTQLLALLLHSVHQVSNLRIILLGRALLPGLPVETRFDQLSLVTKIDVENTIKRHLVSSQHKAKLDPKTVAEILCPHHPRTPPLRTLAKDYTDRVCSIIARGGH</sequence>
<reference evidence="7 8" key="1">
    <citation type="submission" date="2019-12" db="EMBL/GenBank/DDBJ databases">
        <title>Novel species isolated from a subtropical stream in China.</title>
        <authorList>
            <person name="Lu H."/>
        </authorList>
    </citation>
    <scope>NUCLEOTIDE SEQUENCE [LARGE SCALE GENOMIC DNA]</scope>
    <source>
        <strain evidence="7 8">DS3</strain>
    </source>
</reference>
<keyword evidence="3" id="KW-0732">Signal</keyword>
<dbReference type="AlphaFoldDB" id="A0A6N9HMC4"/>
<keyword evidence="8" id="KW-1185">Reference proteome</keyword>
<comment type="similarity">
    <text evidence="1 6">Belongs to the peptidase S1B family.</text>
</comment>
<name>A0A6N9HMC4_9BURK</name>
<accession>A0A6N9HMC4</accession>
<evidence type="ECO:0000256" key="2">
    <source>
        <dbReference type="ARBA" id="ARBA00022670"/>
    </source>
</evidence>
<evidence type="ECO:0000256" key="4">
    <source>
        <dbReference type="ARBA" id="ARBA00022801"/>
    </source>
</evidence>
<dbReference type="InterPro" id="IPR009003">
    <property type="entry name" value="Peptidase_S1_PA"/>
</dbReference>
<dbReference type="SUPFAM" id="SSF50494">
    <property type="entry name" value="Trypsin-like serine proteases"/>
    <property type="match status" value="1"/>
</dbReference>
<evidence type="ECO:0000256" key="3">
    <source>
        <dbReference type="ARBA" id="ARBA00022729"/>
    </source>
</evidence>
<dbReference type="InterPro" id="IPR008256">
    <property type="entry name" value="Peptidase_S1B"/>
</dbReference>
<dbReference type="Pfam" id="PF13365">
    <property type="entry name" value="Trypsin_2"/>
    <property type="match status" value="1"/>
</dbReference>
<dbReference type="EMBL" id="WWCJ01000018">
    <property type="protein sequence ID" value="MYN04529.1"/>
    <property type="molecule type" value="Genomic_DNA"/>
</dbReference>
<comment type="caution">
    <text evidence="7">The sequence shown here is derived from an EMBL/GenBank/DDBJ whole genome shotgun (WGS) entry which is preliminary data.</text>
</comment>
<gene>
    <name evidence="7" type="ORF">GTP41_20770</name>
</gene>